<evidence type="ECO:0000256" key="7">
    <source>
        <dbReference type="ARBA" id="ARBA00023004"/>
    </source>
</evidence>
<keyword evidence="15" id="KW-1185">Reference proteome</keyword>
<dbReference type="NCBIfam" id="TIGR01341">
    <property type="entry name" value="aconitase_1"/>
    <property type="match status" value="1"/>
</dbReference>
<comment type="caution">
    <text evidence="14">The sequence shown here is derived from an EMBL/GenBank/DDBJ whole genome shotgun (WGS) entry which is preliminary data.</text>
</comment>
<dbReference type="GO" id="GO:0019679">
    <property type="term" value="P:propionate metabolic process, methylcitrate cycle"/>
    <property type="evidence" value="ECO:0007669"/>
    <property type="project" value="UniProtKB-ARBA"/>
</dbReference>
<keyword evidence="9 11" id="KW-0456">Lyase</keyword>
<dbReference type="EMBL" id="AJAT01000006">
    <property type="protein sequence ID" value="EOL49153.1"/>
    <property type="molecule type" value="Genomic_DNA"/>
</dbReference>
<keyword evidence="7 11" id="KW-0408">Iron</keyword>
<dbReference type="UniPathway" id="UPA00223">
    <property type="reaction ID" value="UER00718"/>
</dbReference>
<dbReference type="GO" id="GO:0003994">
    <property type="term" value="F:aconitate hydratase activity"/>
    <property type="evidence" value="ECO:0007669"/>
    <property type="project" value="UniProtKB-EC"/>
</dbReference>
<dbReference type="SUPFAM" id="SSF52016">
    <property type="entry name" value="LeuD/IlvD-like"/>
    <property type="match status" value="1"/>
</dbReference>
<evidence type="ECO:0000259" key="13">
    <source>
        <dbReference type="Pfam" id="PF00694"/>
    </source>
</evidence>
<dbReference type="eggNOG" id="COG1048">
    <property type="taxonomic scope" value="Bacteria"/>
</dbReference>
<dbReference type="PANTHER" id="PTHR11670">
    <property type="entry name" value="ACONITASE/IRON-RESPONSIVE ELEMENT FAMILY MEMBER"/>
    <property type="match status" value="1"/>
</dbReference>
<keyword evidence="5" id="KW-0816">Tricarboxylic acid cycle</keyword>
<dbReference type="GO" id="GO:0046872">
    <property type="term" value="F:metal ion binding"/>
    <property type="evidence" value="ECO:0007669"/>
    <property type="project" value="UniProtKB-KW"/>
</dbReference>
<dbReference type="InterPro" id="IPR015931">
    <property type="entry name" value="Acnase/IPM_dHydase_lsu_aba_1/3"/>
</dbReference>
<comment type="cofactor">
    <cofactor evidence="1">
        <name>[4Fe-4S] cluster</name>
        <dbReference type="ChEBI" id="CHEBI:49883"/>
    </cofactor>
</comment>
<evidence type="ECO:0000256" key="10">
    <source>
        <dbReference type="ARBA" id="ARBA00023501"/>
    </source>
</evidence>
<gene>
    <name evidence="14" type="ORF">UC3_00248</name>
</gene>
<evidence type="ECO:0000256" key="6">
    <source>
        <dbReference type="ARBA" id="ARBA00022723"/>
    </source>
</evidence>
<dbReference type="NCBIfam" id="NF006757">
    <property type="entry name" value="PRK09277.1"/>
    <property type="match status" value="1"/>
</dbReference>
<dbReference type="GO" id="GO:0006099">
    <property type="term" value="P:tricarboxylic acid cycle"/>
    <property type="evidence" value="ECO:0007669"/>
    <property type="project" value="UniProtKB-UniPathway"/>
</dbReference>
<dbReference type="InterPro" id="IPR001030">
    <property type="entry name" value="Acoase/IPM_deHydtase_lsu_aba"/>
</dbReference>
<dbReference type="InterPro" id="IPR000573">
    <property type="entry name" value="AconitaseA/IPMdHydase_ssu_swvl"/>
</dbReference>
<dbReference type="SUPFAM" id="SSF53732">
    <property type="entry name" value="Aconitase iron-sulfur domain"/>
    <property type="match status" value="1"/>
</dbReference>
<accession>R3U6T4</accession>
<dbReference type="InterPro" id="IPR006249">
    <property type="entry name" value="Aconitase/IRP2"/>
</dbReference>
<comment type="function">
    <text evidence="11">Catalyzes the isomerization of citrate to isocitrate via cis-aconitate.</text>
</comment>
<name>R3U6T4_9ENTE</name>
<keyword evidence="8 11" id="KW-0411">Iron-sulfur</keyword>
<feature type="domain" description="Aconitase/3-isopropylmalate dehydratase large subunit alpha/beta/alpha" evidence="12">
    <location>
        <begin position="73"/>
        <end position="566"/>
    </location>
</feature>
<sequence>MNSKKIAKQTLTFEGTAYTYYEVKKVTDFFGTNLKTLPYTIRILLESLIRQEDGRDITEQTIQTLSQWGDKKLDGEIPFKPTRVVLQDFTGVPAIVDLAAMREAIVKLGGKPDQINPEIPVDLVVDHSVQVDYFGNPQALAANAKVEFERNYERYEFLKWAQNSFDNYRVVPPATGIIHQVNIEFLSDVVVTKQTGEGIELFPDSLVGTDSHTTMINGIGVLGWGVGGIEAEAGMLGEPSYFPIPEVIGVRLIGAMQLGATATDVALSVTQLLREENVVGKFVEFFGPGLNSLSLADRATIANMAPEYGATCGFFPIDEETLNYMSLTGRTANQVSLTKAYAKANALFYDETNEPTYTKVINLDLSAISTNLSGPKRPQDLIPLEEMADRFSDSVTAPEGNKGFGLDKKELSKQTTVIIDKEKWTLATGDLAIAAITSCTNTSNPYVMLAAGLLAKKAVEKGLRVSPTVKTSLAPGSKVVTGYLEESGLMPYLEALGFSVVGYGCTTCIGNSGPLVSEIAEQIQETNLLVASVLSGNRNFEGRIHPLVKANYLASPPLVVAYALAGTVTRDLTVEAIGTTRKGVSVYLSDIWPEKKEIQQYVETYVTPNLFQKYYSEVFRANEDWNEIPTTKEALYNWDAQSTYIANPPYFEGMSPEPIEIKTLQRLTTLAKFGDSVTTDHISPAGAIAIRSAAGKYLIEQGVSPKEFNSFGSRRGNHEVMMRGTFGNIRIRNQLAPSTEGSYTTYFPTGEVLSIYEAAMNYKQLRKELIVLAGKDYGMGSSRDWAAKGTSLLGVKAVIAESFERIHRSNLVMMGVLPLQYMEGETAETLGLDGTELFTIHLTPETGIGEIVKVTAEKLTGEQNEFQVKVRFDAQADIRYYRHQGILPMVIRKKTQSDGGELDEPNK</sequence>
<evidence type="ECO:0000259" key="12">
    <source>
        <dbReference type="Pfam" id="PF00330"/>
    </source>
</evidence>
<dbReference type="Proteomes" id="UP000013785">
    <property type="component" value="Unassembled WGS sequence"/>
</dbReference>
<dbReference type="OrthoDB" id="9764318at2"/>
<dbReference type="Pfam" id="PF00694">
    <property type="entry name" value="Aconitase_C"/>
    <property type="match status" value="1"/>
</dbReference>
<feature type="domain" description="Aconitase A/isopropylmalate dehydratase small subunit swivel" evidence="13">
    <location>
        <begin position="696"/>
        <end position="823"/>
    </location>
</feature>
<dbReference type="Pfam" id="PF00330">
    <property type="entry name" value="Aconitase"/>
    <property type="match status" value="1"/>
</dbReference>
<evidence type="ECO:0000256" key="1">
    <source>
        <dbReference type="ARBA" id="ARBA00001966"/>
    </source>
</evidence>
<evidence type="ECO:0000256" key="9">
    <source>
        <dbReference type="ARBA" id="ARBA00023239"/>
    </source>
</evidence>
<comment type="similarity">
    <text evidence="3 11">Belongs to the aconitase/IPM isomerase family.</text>
</comment>
<keyword evidence="6" id="KW-0479">Metal-binding</keyword>
<proteinExistence type="inferred from homology"/>
<evidence type="ECO:0000256" key="3">
    <source>
        <dbReference type="ARBA" id="ARBA00007185"/>
    </source>
</evidence>
<dbReference type="STRING" id="154621.RV11_GL001336"/>
<dbReference type="NCBIfam" id="NF009520">
    <property type="entry name" value="PRK12881.1"/>
    <property type="match status" value="1"/>
</dbReference>
<dbReference type="HOGENOM" id="CLU_013476_2_1_9"/>
<dbReference type="InterPro" id="IPR018136">
    <property type="entry name" value="Aconitase_4Fe-4S_BS"/>
</dbReference>
<dbReference type="FunFam" id="3.30.499.10:FF:000005">
    <property type="entry name" value="cytoplasmic aconitate hydratase"/>
    <property type="match status" value="1"/>
</dbReference>
<dbReference type="PROSITE" id="PS01244">
    <property type="entry name" value="ACONITASE_2"/>
    <property type="match status" value="1"/>
</dbReference>
<comment type="catalytic activity">
    <reaction evidence="10 11">
        <text>citrate = D-threo-isocitrate</text>
        <dbReference type="Rhea" id="RHEA:10336"/>
        <dbReference type="ChEBI" id="CHEBI:15562"/>
        <dbReference type="ChEBI" id="CHEBI:16947"/>
        <dbReference type="EC" id="4.2.1.3"/>
    </reaction>
</comment>
<dbReference type="EC" id="4.2.1.3" evidence="11"/>
<organism evidence="14 15">
    <name type="scientific">Enterococcus phoeniculicola ATCC BAA-412</name>
    <dbReference type="NCBI Taxonomy" id="1158610"/>
    <lineage>
        <taxon>Bacteria</taxon>
        <taxon>Bacillati</taxon>
        <taxon>Bacillota</taxon>
        <taxon>Bacilli</taxon>
        <taxon>Lactobacillales</taxon>
        <taxon>Enterococcaceae</taxon>
        <taxon>Enterococcus</taxon>
    </lineage>
</organism>
<evidence type="ECO:0000313" key="14">
    <source>
        <dbReference type="EMBL" id="EOL49153.1"/>
    </source>
</evidence>
<dbReference type="Gene3D" id="3.30.499.10">
    <property type="entry name" value="Aconitase, domain 3"/>
    <property type="match status" value="2"/>
</dbReference>
<reference evidence="14 15" key="1">
    <citation type="submission" date="2013-02" db="EMBL/GenBank/DDBJ databases">
        <title>The Genome Sequence of Enterococcus phoeniculicola BAA-412.</title>
        <authorList>
            <consortium name="The Broad Institute Genome Sequencing Platform"/>
            <consortium name="The Broad Institute Genome Sequencing Center for Infectious Disease"/>
            <person name="Earl A.M."/>
            <person name="Gilmore M.S."/>
            <person name="Lebreton F."/>
            <person name="Walker B."/>
            <person name="Young S.K."/>
            <person name="Zeng Q."/>
            <person name="Gargeya S."/>
            <person name="Fitzgerald M."/>
            <person name="Haas B."/>
            <person name="Abouelleil A."/>
            <person name="Alvarado L."/>
            <person name="Arachchi H.M."/>
            <person name="Berlin A.M."/>
            <person name="Chapman S.B."/>
            <person name="Dewar J."/>
            <person name="Goldberg J."/>
            <person name="Griggs A."/>
            <person name="Gujja S."/>
            <person name="Hansen M."/>
            <person name="Howarth C."/>
            <person name="Imamovic A."/>
            <person name="Larimer J."/>
            <person name="McCowan C."/>
            <person name="Murphy C."/>
            <person name="Neiman D."/>
            <person name="Pearson M."/>
            <person name="Priest M."/>
            <person name="Roberts A."/>
            <person name="Saif S."/>
            <person name="Shea T."/>
            <person name="Sisk P."/>
            <person name="Sykes S."/>
            <person name="Wortman J."/>
            <person name="Nusbaum C."/>
            <person name="Birren B."/>
        </authorList>
    </citation>
    <scope>NUCLEOTIDE SEQUENCE [LARGE SCALE GENOMIC DNA]</scope>
    <source>
        <strain evidence="14 15">ATCC BAA-412</strain>
    </source>
</reference>
<dbReference type="GO" id="GO:0051539">
    <property type="term" value="F:4 iron, 4 sulfur cluster binding"/>
    <property type="evidence" value="ECO:0007669"/>
    <property type="project" value="UniProtKB-KW"/>
</dbReference>
<dbReference type="PRINTS" id="PR00415">
    <property type="entry name" value="ACONITASE"/>
</dbReference>
<dbReference type="PATRIC" id="fig|1158610.3.peg.230"/>
<dbReference type="Gene3D" id="6.10.190.10">
    <property type="match status" value="1"/>
</dbReference>
<evidence type="ECO:0000256" key="8">
    <source>
        <dbReference type="ARBA" id="ARBA00023014"/>
    </source>
</evidence>
<evidence type="ECO:0000256" key="4">
    <source>
        <dbReference type="ARBA" id="ARBA00011245"/>
    </source>
</evidence>
<evidence type="ECO:0000256" key="5">
    <source>
        <dbReference type="ARBA" id="ARBA00022532"/>
    </source>
</evidence>
<dbReference type="AlphaFoldDB" id="R3U6T4"/>
<dbReference type="PROSITE" id="PS00450">
    <property type="entry name" value="ACONITASE_1"/>
    <property type="match status" value="1"/>
</dbReference>
<dbReference type="RefSeq" id="WP_010766933.1">
    <property type="nucleotide sequence ID" value="NZ_ASWE01000006.1"/>
</dbReference>
<keyword evidence="11" id="KW-0004">4Fe-4S</keyword>
<dbReference type="CDD" id="cd01586">
    <property type="entry name" value="AcnA_IRP"/>
    <property type="match status" value="1"/>
</dbReference>
<dbReference type="FunFam" id="3.30.499.10:FF:000002">
    <property type="entry name" value="Aconitate hydratase"/>
    <property type="match status" value="1"/>
</dbReference>
<dbReference type="InterPro" id="IPR036008">
    <property type="entry name" value="Aconitase_4Fe-4S_dom"/>
</dbReference>
<comment type="subunit">
    <text evidence="4">Monomer.</text>
</comment>
<dbReference type="InterPro" id="IPR015928">
    <property type="entry name" value="Aconitase/3IPM_dehydase_swvl"/>
</dbReference>
<evidence type="ECO:0000256" key="2">
    <source>
        <dbReference type="ARBA" id="ARBA00004717"/>
    </source>
</evidence>
<dbReference type="Gene3D" id="3.20.19.10">
    <property type="entry name" value="Aconitase, domain 4"/>
    <property type="match status" value="1"/>
</dbReference>
<evidence type="ECO:0000313" key="15">
    <source>
        <dbReference type="Proteomes" id="UP000013785"/>
    </source>
</evidence>
<comment type="pathway">
    <text evidence="2">Carbohydrate metabolism; tricarboxylic acid cycle; isocitrate from oxaloacetate: step 2/2.</text>
</comment>
<dbReference type="FunFam" id="3.20.19.10:FF:000001">
    <property type="entry name" value="Aconitate hydratase"/>
    <property type="match status" value="1"/>
</dbReference>
<dbReference type="InterPro" id="IPR044137">
    <property type="entry name" value="AcnA_IRP_Swivel"/>
</dbReference>
<evidence type="ECO:0000256" key="11">
    <source>
        <dbReference type="RuleBase" id="RU361275"/>
    </source>
</evidence>
<protein>
    <recommendedName>
        <fullName evidence="11">Aconitate hydratase</fullName>
        <shortName evidence="11">Aconitase</shortName>
        <ecNumber evidence="11">4.2.1.3</ecNumber>
    </recommendedName>
</protein>
<dbReference type="CDD" id="cd01580">
    <property type="entry name" value="AcnA_IRP_Swivel"/>
    <property type="match status" value="1"/>
</dbReference>